<organism evidence="5 6">
    <name type="scientific">Mesobacillus foraminis</name>
    <dbReference type="NCBI Taxonomy" id="279826"/>
    <lineage>
        <taxon>Bacteria</taxon>
        <taxon>Bacillati</taxon>
        <taxon>Bacillota</taxon>
        <taxon>Bacilli</taxon>
        <taxon>Bacillales</taxon>
        <taxon>Bacillaceae</taxon>
        <taxon>Mesobacillus</taxon>
    </lineage>
</organism>
<dbReference type="PRINTS" id="PR01727">
    <property type="entry name" value="DNABINDINGHU"/>
</dbReference>
<dbReference type="SMART" id="SM00411">
    <property type="entry name" value="BHL"/>
    <property type="match status" value="1"/>
</dbReference>
<dbReference type="OrthoDB" id="9799835at2"/>
<dbReference type="RefSeq" id="WP_121613676.1">
    <property type="nucleotide sequence ID" value="NZ_CP033044.1"/>
</dbReference>
<evidence type="ECO:0000256" key="4">
    <source>
        <dbReference type="RuleBase" id="RU003939"/>
    </source>
</evidence>
<gene>
    <name evidence="5" type="ORF">EV146_10534</name>
</gene>
<sequence>MKKSELISSVAAQTELSKKAAGIAVDTMLETISNVLANGEKIQIVGFGTFEVRERADRIGRNPQTGEEIYITGSKVPAFKPGKDLKEAVKK</sequence>
<dbReference type="GO" id="GO:1990178">
    <property type="term" value="C:HU-DNA complex"/>
    <property type="evidence" value="ECO:0007669"/>
    <property type="project" value="UniProtKB-ARBA"/>
</dbReference>
<dbReference type="PROSITE" id="PS00045">
    <property type="entry name" value="HISTONE_LIKE"/>
    <property type="match status" value="1"/>
</dbReference>
<evidence type="ECO:0000256" key="1">
    <source>
        <dbReference type="ARBA" id="ARBA00010529"/>
    </source>
</evidence>
<evidence type="ECO:0000256" key="3">
    <source>
        <dbReference type="ARBA" id="ARBA00023125"/>
    </source>
</evidence>
<dbReference type="EMBL" id="SLVV01000005">
    <property type="protein sequence ID" value="TCN25378.1"/>
    <property type="molecule type" value="Genomic_DNA"/>
</dbReference>
<dbReference type="GO" id="GO:0006270">
    <property type="term" value="P:DNA replication initiation"/>
    <property type="evidence" value="ECO:0007669"/>
    <property type="project" value="UniProtKB-ARBA"/>
</dbReference>
<dbReference type="Gene3D" id="4.10.520.10">
    <property type="entry name" value="IHF-like DNA-binding proteins"/>
    <property type="match status" value="1"/>
</dbReference>
<dbReference type="CDD" id="cd13831">
    <property type="entry name" value="HU"/>
    <property type="match status" value="1"/>
</dbReference>
<keyword evidence="6" id="KW-1185">Reference proteome</keyword>
<dbReference type="GO" id="GO:1990103">
    <property type="term" value="C:DnaA-HU complex"/>
    <property type="evidence" value="ECO:0007669"/>
    <property type="project" value="UniProtKB-ARBA"/>
</dbReference>
<comment type="similarity">
    <text evidence="1 4">Belongs to the bacterial histone-like protein family.</text>
</comment>
<reference evidence="5 6" key="1">
    <citation type="journal article" date="2015" name="Stand. Genomic Sci.">
        <title>Genomic Encyclopedia of Bacterial and Archaeal Type Strains, Phase III: the genomes of soil and plant-associated and newly described type strains.</title>
        <authorList>
            <person name="Whitman W.B."/>
            <person name="Woyke T."/>
            <person name="Klenk H.P."/>
            <person name="Zhou Y."/>
            <person name="Lilburn T.G."/>
            <person name="Beck B.J."/>
            <person name="De Vos P."/>
            <person name="Vandamme P."/>
            <person name="Eisen J.A."/>
            <person name="Garrity G."/>
            <person name="Hugenholtz P."/>
            <person name="Kyrpides N.C."/>
        </authorList>
    </citation>
    <scope>NUCLEOTIDE SEQUENCE [LARGE SCALE GENOMIC DNA]</scope>
    <source>
        <strain evidence="5 6">CV53</strain>
    </source>
</reference>
<name>A0A4R2BEI8_9BACI</name>
<dbReference type="GO" id="GO:0042802">
    <property type="term" value="F:identical protein binding"/>
    <property type="evidence" value="ECO:0007669"/>
    <property type="project" value="UniProtKB-ARBA"/>
</dbReference>
<dbReference type="Proteomes" id="UP000295689">
    <property type="component" value="Unassembled WGS sequence"/>
</dbReference>
<evidence type="ECO:0000256" key="2">
    <source>
        <dbReference type="ARBA" id="ARBA00023067"/>
    </source>
</evidence>
<dbReference type="PANTHER" id="PTHR33175:SF3">
    <property type="entry name" value="DNA-BINDING PROTEIN HU-BETA"/>
    <property type="match status" value="1"/>
</dbReference>
<evidence type="ECO:0000313" key="5">
    <source>
        <dbReference type="EMBL" id="TCN25378.1"/>
    </source>
</evidence>
<dbReference type="GO" id="GO:0005829">
    <property type="term" value="C:cytosol"/>
    <property type="evidence" value="ECO:0007669"/>
    <property type="project" value="TreeGrafter"/>
</dbReference>
<dbReference type="InterPro" id="IPR000119">
    <property type="entry name" value="Hist_DNA-bd"/>
</dbReference>
<proteinExistence type="inferred from homology"/>
<dbReference type="PANTHER" id="PTHR33175">
    <property type="entry name" value="DNA-BINDING PROTEIN HU"/>
    <property type="match status" value="1"/>
</dbReference>
<dbReference type="InterPro" id="IPR020816">
    <property type="entry name" value="Histone-like_DNA-bd_CS"/>
</dbReference>
<keyword evidence="3 5" id="KW-0238">DNA-binding</keyword>
<dbReference type="GO" id="GO:0010467">
    <property type="term" value="P:gene expression"/>
    <property type="evidence" value="ECO:0007669"/>
    <property type="project" value="UniProtKB-ARBA"/>
</dbReference>
<keyword evidence="2" id="KW-0226">DNA condensation</keyword>
<dbReference type="InterPro" id="IPR010992">
    <property type="entry name" value="IHF-like_DNA-bd_dom_sf"/>
</dbReference>
<dbReference type="AlphaFoldDB" id="A0A4R2BEI8"/>
<dbReference type="FunFam" id="4.10.520.10:FF:000001">
    <property type="entry name" value="DNA-binding protein HU"/>
    <property type="match status" value="1"/>
</dbReference>
<accession>A0A4R2BEI8</accession>
<evidence type="ECO:0000313" key="6">
    <source>
        <dbReference type="Proteomes" id="UP000295689"/>
    </source>
</evidence>
<dbReference type="Pfam" id="PF00216">
    <property type="entry name" value="Bac_DNA_binding"/>
    <property type="match status" value="1"/>
</dbReference>
<dbReference type="GO" id="GO:0030527">
    <property type="term" value="F:structural constituent of chromatin"/>
    <property type="evidence" value="ECO:0007669"/>
    <property type="project" value="InterPro"/>
</dbReference>
<dbReference type="SUPFAM" id="SSF47729">
    <property type="entry name" value="IHF-like DNA-binding proteins"/>
    <property type="match status" value="1"/>
</dbReference>
<comment type="caution">
    <text evidence="5">The sequence shown here is derived from an EMBL/GenBank/DDBJ whole genome shotgun (WGS) entry which is preliminary data.</text>
</comment>
<dbReference type="GO" id="GO:0030261">
    <property type="term" value="P:chromosome condensation"/>
    <property type="evidence" value="ECO:0007669"/>
    <property type="project" value="UniProtKB-KW"/>
</dbReference>
<protein>
    <submittedName>
        <fullName evidence="5">DNA-binding protein HU-beta</fullName>
    </submittedName>
</protein>
<dbReference type="GO" id="GO:0003677">
    <property type="term" value="F:DNA binding"/>
    <property type="evidence" value="ECO:0007669"/>
    <property type="project" value="UniProtKB-KW"/>
</dbReference>